<proteinExistence type="predicted"/>
<dbReference type="Proteomes" id="UP000821845">
    <property type="component" value="Chromosome 5"/>
</dbReference>
<dbReference type="EMBL" id="CM023485">
    <property type="protein sequence ID" value="KAH6930440.1"/>
    <property type="molecule type" value="Genomic_DNA"/>
</dbReference>
<protein>
    <submittedName>
        <fullName evidence="1">Uncharacterized protein</fullName>
    </submittedName>
</protein>
<keyword evidence="2" id="KW-1185">Reference proteome</keyword>
<evidence type="ECO:0000313" key="2">
    <source>
        <dbReference type="Proteomes" id="UP000821845"/>
    </source>
</evidence>
<gene>
    <name evidence="1" type="ORF">HPB50_013564</name>
</gene>
<name>A0ACB7S7E0_HYAAI</name>
<organism evidence="1 2">
    <name type="scientific">Hyalomma asiaticum</name>
    <name type="common">Tick</name>
    <dbReference type="NCBI Taxonomy" id="266040"/>
    <lineage>
        <taxon>Eukaryota</taxon>
        <taxon>Metazoa</taxon>
        <taxon>Ecdysozoa</taxon>
        <taxon>Arthropoda</taxon>
        <taxon>Chelicerata</taxon>
        <taxon>Arachnida</taxon>
        <taxon>Acari</taxon>
        <taxon>Parasitiformes</taxon>
        <taxon>Ixodida</taxon>
        <taxon>Ixodoidea</taxon>
        <taxon>Ixodidae</taxon>
        <taxon>Hyalomminae</taxon>
        <taxon>Hyalomma</taxon>
    </lineage>
</organism>
<accession>A0ACB7S7E0</accession>
<comment type="caution">
    <text evidence="1">The sequence shown here is derived from an EMBL/GenBank/DDBJ whole genome shotgun (WGS) entry which is preliminary data.</text>
</comment>
<evidence type="ECO:0000313" key="1">
    <source>
        <dbReference type="EMBL" id="KAH6930440.1"/>
    </source>
</evidence>
<reference evidence="1" key="1">
    <citation type="submission" date="2020-05" db="EMBL/GenBank/DDBJ databases">
        <title>Large-scale comparative analyses of tick genomes elucidate their genetic diversity and vector capacities.</title>
        <authorList>
            <person name="Jia N."/>
            <person name="Wang J."/>
            <person name="Shi W."/>
            <person name="Du L."/>
            <person name="Sun Y."/>
            <person name="Zhan W."/>
            <person name="Jiang J."/>
            <person name="Wang Q."/>
            <person name="Zhang B."/>
            <person name="Ji P."/>
            <person name="Sakyi L.B."/>
            <person name="Cui X."/>
            <person name="Yuan T."/>
            <person name="Jiang B."/>
            <person name="Yang W."/>
            <person name="Lam T.T.-Y."/>
            <person name="Chang Q."/>
            <person name="Ding S."/>
            <person name="Wang X."/>
            <person name="Zhu J."/>
            <person name="Ruan X."/>
            <person name="Zhao L."/>
            <person name="Wei J."/>
            <person name="Que T."/>
            <person name="Du C."/>
            <person name="Cheng J."/>
            <person name="Dai P."/>
            <person name="Han X."/>
            <person name="Huang E."/>
            <person name="Gao Y."/>
            <person name="Liu J."/>
            <person name="Shao H."/>
            <person name="Ye R."/>
            <person name="Li L."/>
            <person name="Wei W."/>
            <person name="Wang X."/>
            <person name="Wang C."/>
            <person name="Yang T."/>
            <person name="Huo Q."/>
            <person name="Li W."/>
            <person name="Guo W."/>
            <person name="Chen H."/>
            <person name="Zhou L."/>
            <person name="Ni X."/>
            <person name="Tian J."/>
            <person name="Zhou Y."/>
            <person name="Sheng Y."/>
            <person name="Liu T."/>
            <person name="Pan Y."/>
            <person name="Xia L."/>
            <person name="Li J."/>
            <person name="Zhao F."/>
            <person name="Cao W."/>
        </authorList>
    </citation>
    <scope>NUCLEOTIDE SEQUENCE</scope>
    <source>
        <strain evidence="1">Hyas-2018</strain>
    </source>
</reference>
<sequence length="178" mass="20141">MNVVRVEGVQLLLKGFGNEHGWWKIKRSTKKEAPAEGDPMTNQQSVAAYTMRAKDYVRKITKASRTPNLPTDDFKIVVRPRNGLKVSNSQKDRIHCCIRNTAGVGRHTAEEDSICVNERQNMTVVSTPSDDRARRYGGICKLRITDREFEVSTYRAAPENASKCLMRGISLDEVRRTS</sequence>